<dbReference type="FunFam" id="3.30.56.70:FF:000001">
    <property type="entry name" value="tRNA (guanine(26)-N(2))-dimethyltransferase"/>
    <property type="match status" value="1"/>
</dbReference>
<dbReference type="EMBL" id="KZ824299">
    <property type="protein sequence ID" value="RAL09958.1"/>
    <property type="molecule type" value="Genomic_DNA"/>
</dbReference>
<dbReference type="RefSeq" id="XP_025549112.1">
    <property type="nucleotide sequence ID" value="XM_025695608.1"/>
</dbReference>
<feature type="compositionally biased region" description="Polar residues" evidence="13">
    <location>
        <begin position="317"/>
        <end position="333"/>
    </location>
</feature>
<dbReference type="Gene3D" id="3.40.50.150">
    <property type="entry name" value="Vaccinia Virus protein VP39"/>
    <property type="match status" value="1"/>
</dbReference>
<evidence type="ECO:0000256" key="7">
    <source>
        <dbReference type="ARBA" id="ARBA00039099"/>
    </source>
</evidence>
<dbReference type="GO" id="GO:0002940">
    <property type="term" value="P:tRNA N2-guanine methylation"/>
    <property type="evidence" value="ECO:0007669"/>
    <property type="project" value="TreeGrafter"/>
</dbReference>
<keyword evidence="15" id="KW-1185">Reference proteome</keyword>
<gene>
    <name evidence="14" type="ORF">BO97DRAFT_407276</name>
</gene>
<dbReference type="SUPFAM" id="SSF53335">
    <property type="entry name" value="S-adenosyl-L-methionine-dependent methyltransferases"/>
    <property type="match status" value="1"/>
</dbReference>
<reference evidence="14 15" key="1">
    <citation type="submission" date="2018-02" db="EMBL/GenBank/DDBJ databases">
        <title>The genomes of Aspergillus section Nigri reveals drivers in fungal speciation.</title>
        <authorList>
            <consortium name="DOE Joint Genome Institute"/>
            <person name="Vesth T.C."/>
            <person name="Nybo J."/>
            <person name="Theobald S."/>
            <person name="Brandl J."/>
            <person name="Frisvad J.C."/>
            <person name="Nielsen K.F."/>
            <person name="Lyhne E.K."/>
            <person name="Kogle M.E."/>
            <person name="Kuo A."/>
            <person name="Riley R."/>
            <person name="Clum A."/>
            <person name="Nolan M."/>
            <person name="Lipzen A."/>
            <person name="Salamov A."/>
            <person name="Henrissat B."/>
            <person name="Wiebenga A."/>
            <person name="De vries R.P."/>
            <person name="Grigoriev I.V."/>
            <person name="Mortensen U.H."/>
            <person name="Andersen M.R."/>
            <person name="Baker S.E."/>
        </authorList>
    </citation>
    <scope>NUCLEOTIDE SEQUENCE [LARGE SCALE GENOMIC DNA]</scope>
    <source>
        <strain evidence="14 15">CBS 101889</strain>
    </source>
</reference>
<evidence type="ECO:0000313" key="15">
    <source>
        <dbReference type="Proteomes" id="UP000248961"/>
    </source>
</evidence>
<dbReference type="VEuPathDB" id="FungiDB:BO97DRAFT_407276"/>
<keyword evidence="3 12" id="KW-0808">Transferase</keyword>
<dbReference type="Proteomes" id="UP000248961">
    <property type="component" value="Unassembled WGS sequence"/>
</dbReference>
<evidence type="ECO:0000256" key="9">
    <source>
        <dbReference type="ARBA" id="ARBA00077143"/>
    </source>
</evidence>
<evidence type="ECO:0000256" key="11">
    <source>
        <dbReference type="ARBA" id="ARBA00083299"/>
    </source>
</evidence>
<dbReference type="InterPro" id="IPR029063">
    <property type="entry name" value="SAM-dependent_MTases_sf"/>
</dbReference>
<evidence type="ECO:0000256" key="10">
    <source>
        <dbReference type="ARBA" id="ARBA00082896"/>
    </source>
</evidence>
<evidence type="ECO:0000256" key="6">
    <source>
        <dbReference type="ARBA" id="ARBA00022884"/>
    </source>
</evidence>
<dbReference type="STRING" id="1450537.A0A395HSY6"/>
<organism evidence="14 15">
    <name type="scientific">Aspergillus homomorphus (strain CBS 101889)</name>
    <dbReference type="NCBI Taxonomy" id="1450537"/>
    <lineage>
        <taxon>Eukaryota</taxon>
        <taxon>Fungi</taxon>
        <taxon>Dikarya</taxon>
        <taxon>Ascomycota</taxon>
        <taxon>Pezizomycotina</taxon>
        <taxon>Eurotiomycetes</taxon>
        <taxon>Eurotiomycetidae</taxon>
        <taxon>Eurotiales</taxon>
        <taxon>Aspergillaceae</taxon>
        <taxon>Aspergillus</taxon>
        <taxon>Aspergillus subgen. Circumdati</taxon>
    </lineage>
</organism>
<evidence type="ECO:0000256" key="2">
    <source>
        <dbReference type="ARBA" id="ARBA00022603"/>
    </source>
</evidence>
<evidence type="ECO:0000256" key="13">
    <source>
        <dbReference type="SAM" id="MobiDB-lite"/>
    </source>
</evidence>
<dbReference type="InterPro" id="IPR002905">
    <property type="entry name" value="Trm1"/>
</dbReference>
<keyword evidence="4 12" id="KW-0949">S-adenosyl-L-methionine</keyword>
<dbReference type="Gene3D" id="3.30.56.70">
    <property type="entry name" value="N2,N2-dimethylguanosine tRNA methyltransferase, C-terminal domain"/>
    <property type="match status" value="1"/>
</dbReference>
<evidence type="ECO:0000256" key="3">
    <source>
        <dbReference type="ARBA" id="ARBA00022679"/>
    </source>
</evidence>
<evidence type="ECO:0000256" key="1">
    <source>
        <dbReference type="ARBA" id="ARBA00022555"/>
    </source>
</evidence>
<keyword evidence="5 12" id="KW-0819">tRNA processing</keyword>
<keyword evidence="6 12" id="KW-0694">RNA-binding</keyword>
<evidence type="ECO:0000256" key="8">
    <source>
        <dbReference type="ARBA" id="ARBA00051897"/>
    </source>
</evidence>
<comment type="similarity">
    <text evidence="12">Belongs to the class I-like SAM-binding methyltransferase superfamily. Trm1 family.</text>
</comment>
<sequence length="399" mass="43966">MSAAKYGLAIEPLLSLSIDFYARVFVRVHRSPAQVKFVSGNMMTVFNCDEGCGAWKTQPLTHTKQKLDKQGKPFTHFGFAQGPTSDSRCEHCGSKMHVGGPLWAGPLHNPQYIQNILNMLPKLDQNIYHTVDRIEGMLTTALEEDLNLDIGVASISQKPTDAPAVSAENAAIVPRVDPALRDKHPFYFSLSAISKVLRTATISIDAMRGALRHLGYQATRTHAKPNTIRTDASWDVIWEIMREWVRQKSPIKEGALKPGSPGAVIMLKGRQGPEVDNDNKQLLDLLKKELQSILEQGDNITDVVSRLETALDRSRARQASGTKSACDTQVNGQHDSRTSPAGPGPLSRVQATHRPHPSTLEVVFDEALGKESSSRKRLVRYQLNPRENWGPLSRASGSG</sequence>
<dbReference type="OrthoDB" id="6349953at2759"/>
<dbReference type="AlphaFoldDB" id="A0A395HSY6"/>
<dbReference type="InterPro" id="IPR042296">
    <property type="entry name" value="tRNA_met_Trm1_C"/>
</dbReference>
<evidence type="ECO:0000256" key="4">
    <source>
        <dbReference type="ARBA" id="ARBA00022691"/>
    </source>
</evidence>
<keyword evidence="2 12" id="KW-0489">Methyltransferase</keyword>
<dbReference type="PROSITE" id="PS51626">
    <property type="entry name" value="SAM_MT_TRM1"/>
    <property type="match status" value="1"/>
</dbReference>
<keyword evidence="1 12" id="KW-0820">tRNA-binding</keyword>
<dbReference type="EC" id="2.1.1.216" evidence="7"/>
<proteinExistence type="inferred from homology"/>
<dbReference type="GO" id="GO:0160104">
    <property type="term" value="F:tRNA (guanine(26)-N2)-dimethyltransferase activity"/>
    <property type="evidence" value="ECO:0007669"/>
    <property type="project" value="UniProtKB-EC"/>
</dbReference>
<evidence type="ECO:0000256" key="12">
    <source>
        <dbReference type="PROSITE-ProRule" id="PRU00958"/>
    </source>
</evidence>
<evidence type="ECO:0000313" key="14">
    <source>
        <dbReference type="EMBL" id="RAL09958.1"/>
    </source>
</evidence>
<name>A0A395HSY6_ASPHC</name>
<dbReference type="GeneID" id="37199897"/>
<accession>A0A395HSY6</accession>
<protein>
    <recommendedName>
        <fullName evidence="7">tRNA (guanine(26)-N(2))-dimethyltransferase</fullName>
        <ecNumber evidence="7">2.1.1.216</ecNumber>
    </recommendedName>
    <alternativeName>
        <fullName evidence="10">tRNA 2,2-dimethylguanosine-26 methyltransferase</fullName>
    </alternativeName>
    <alternativeName>
        <fullName evidence="9">tRNA(guanine-26,N(2)-N(2)) methyltransferase</fullName>
    </alternativeName>
    <alternativeName>
        <fullName evidence="11">tRNA(m(2,2)G26)dimethyltransferase</fullName>
    </alternativeName>
</protein>
<feature type="region of interest" description="Disordered" evidence="13">
    <location>
        <begin position="314"/>
        <end position="360"/>
    </location>
</feature>
<dbReference type="GO" id="GO:0000049">
    <property type="term" value="F:tRNA binding"/>
    <property type="evidence" value="ECO:0007669"/>
    <property type="project" value="UniProtKB-UniRule"/>
</dbReference>
<dbReference type="Pfam" id="PF02005">
    <property type="entry name" value="TRM"/>
    <property type="match status" value="2"/>
</dbReference>
<dbReference type="PANTHER" id="PTHR10631:SF3">
    <property type="entry name" value="TRNA (GUANINE(26)-N(2))-DIMETHYLTRANSFERASE"/>
    <property type="match status" value="1"/>
</dbReference>
<evidence type="ECO:0000256" key="5">
    <source>
        <dbReference type="ARBA" id="ARBA00022694"/>
    </source>
</evidence>
<comment type="catalytic activity">
    <reaction evidence="8">
        <text>guanosine(26) in tRNA + 2 S-adenosyl-L-methionine = N(2)-dimethylguanosine(26) in tRNA + 2 S-adenosyl-L-homocysteine + 2 H(+)</text>
        <dbReference type="Rhea" id="RHEA:43140"/>
        <dbReference type="Rhea" id="RHEA-COMP:10359"/>
        <dbReference type="Rhea" id="RHEA-COMP:10360"/>
        <dbReference type="ChEBI" id="CHEBI:15378"/>
        <dbReference type="ChEBI" id="CHEBI:57856"/>
        <dbReference type="ChEBI" id="CHEBI:59789"/>
        <dbReference type="ChEBI" id="CHEBI:74269"/>
        <dbReference type="ChEBI" id="CHEBI:74513"/>
        <dbReference type="EC" id="2.1.1.216"/>
    </reaction>
</comment>
<dbReference type="PANTHER" id="PTHR10631">
    <property type="entry name" value="N 2 ,N 2 -DIMETHYLGUANOSINE TRNA METHYLTRANSFERASE"/>
    <property type="match status" value="1"/>
</dbReference>
<dbReference type="GO" id="GO:0005634">
    <property type="term" value="C:nucleus"/>
    <property type="evidence" value="ECO:0007669"/>
    <property type="project" value="TreeGrafter"/>
</dbReference>